<dbReference type="InterPro" id="IPR006976">
    <property type="entry name" value="VanZ-like"/>
</dbReference>
<accession>Q2SIT8</accession>
<feature type="transmembrane region" description="Helical" evidence="1">
    <location>
        <begin position="44"/>
        <end position="61"/>
    </location>
</feature>
<dbReference type="KEGG" id="hch:HCH_02647"/>
<proteinExistence type="predicted"/>
<dbReference type="PANTHER" id="PTHR28008">
    <property type="entry name" value="DOMAIN PROTEIN, PUTATIVE (AFU_ORTHOLOGUE AFUA_3G10980)-RELATED"/>
    <property type="match status" value="1"/>
</dbReference>
<feature type="domain" description="VanZ-like" evidence="2">
    <location>
        <begin position="38"/>
        <end position="120"/>
    </location>
</feature>
<dbReference type="RefSeq" id="WP_011396505.1">
    <property type="nucleotide sequence ID" value="NC_007645.1"/>
</dbReference>
<feature type="transmembrane region" description="Helical" evidence="1">
    <location>
        <begin position="7"/>
        <end position="32"/>
    </location>
</feature>
<gene>
    <name evidence="3" type="ordered locus">HCH_02647</name>
</gene>
<evidence type="ECO:0000313" key="4">
    <source>
        <dbReference type="Proteomes" id="UP000000238"/>
    </source>
</evidence>
<keyword evidence="1" id="KW-1133">Transmembrane helix</keyword>
<dbReference type="AlphaFoldDB" id="Q2SIT8"/>
<dbReference type="OrthoDB" id="532191at2"/>
<dbReference type="Pfam" id="PF04892">
    <property type="entry name" value="VanZ"/>
    <property type="match status" value="1"/>
</dbReference>
<keyword evidence="1" id="KW-0812">Transmembrane</keyword>
<evidence type="ECO:0000256" key="1">
    <source>
        <dbReference type="SAM" id="Phobius"/>
    </source>
</evidence>
<feature type="transmembrane region" description="Helical" evidence="1">
    <location>
        <begin position="68"/>
        <end position="85"/>
    </location>
</feature>
<organism evidence="3 4">
    <name type="scientific">Hahella chejuensis (strain KCTC 2396)</name>
    <dbReference type="NCBI Taxonomy" id="349521"/>
    <lineage>
        <taxon>Bacteria</taxon>
        <taxon>Pseudomonadati</taxon>
        <taxon>Pseudomonadota</taxon>
        <taxon>Gammaproteobacteria</taxon>
        <taxon>Oceanospirillales</taxon>
        <taxon>Hahellaceae</taxon>
        <taxon>Hahella</taxon>
    </lineage>
</organism>
<feature type="transmembrane region" description="Helical" evidence="1">
    <location>
        <begin position="105"/>
        <end position="123"/>
    </location>
</feature>
<evidence type="ECO:0000313" key="3">
    <source>
        <dbReference type="EMBL" id="ABC29436.1"/>
    </source>
</evidence>
<reference evidence="3 4" key="1">
    <citation type="journal article" date="2005" name="Nucleic Acids Res.">
        <title>Genomic blueprint of Hahella chejuensis, a marine microbe producing an algicidal agent.</title>
        <authorList>
            <person name="Jeong H."/>
            <person name="Yim J.H."/>
            <person name="Lee C."/>
            <person name="Choi S.-H."/>
            <person name="Park Y.K."/>
            <person name="Yoon S.H."/>
            <person name="Hur C.-G."/>
            <person name="Kang H.-Y."/>
            <person name="Kim D."/>
            <person name="Lee H.H."/>
            <person name="Park K.H."/>
            <person name="Park S.-H."/>
            <person name="Park H.-S."/>
            <person name="Lee H.K."/>
            <person name="Oh T.K."/>
            <person name="Kim J.F."/>
        </authorList>
    </citation>
    <scope>NUCLEOTIDE SEQUENCE [LARGE SCALE GENOMIC DNA]</scope>
    <source>
        <strain evidence="3 4">KCTC 2396</strain>
    </source>
</reference>
<evidence type="ECO:0000259" key="2">
    <source>
        <dbReference type="Pfam" id="PF04892"/>
    </source>
</evidence>
<protein>
    <recommendedName>
        <fullName evidence="2">VanZ-like domain-containing protein</fullName>
    </recommendedName>
</protein>
<name>Q2SIT8_HAHCH</name>
<dbReference type="PANTHER" id="PTHR28008:SF1">
    <property type="entry name" value="DOMAIN PROTEIN, PUTATIVE (AFU_ORTHOLOGUE AFUA_3G10980)-RELATED"/>
    <property type="match status" value="1"/>
</dbReference>
<dbReference type="Proteomes" id="UP000000238">
    <property type="component" value="Chromosome"/>
</dbReference>
<dbReference type="STRING" id="349521.HCH_02647"/>
<dbReference type="NCBIfam" id="NF037970">
    <property type="entry name" value="vanZ_1"/>
    <property type="match status" value="1"/>
</dbReference>
<keyword evidence="1" id="KW-0472">Membrane</keyword>
<sequence>MQKAVSLFALGFLAFILWIIYLADTGGASIFFVFVQSIPYGDKLGHFCLFGVLTLAANFAFKAKHLKLGPIPLYVGAICVLTFAIGEELTQAFLPSRTLDITDVMADVAGIAFFSWVTLLLTANKLAES</sequence>
<dbReference type="EMBL" id="CP000155">
    <property type="protein sequence ID" value="ABC29436.1"/>
    <property type="molecule type" value="Genomic_DNA"/>
</dbReference>
<dbReference type="HOGENOM" id="CLU_144741_1_0_6"/>
<dbReference type="eggNOG" id="COG5652">
    <property type="taxonomic scope" value="Bacteria"/>
</dbReference>
<keyword evidence="4" id="KW-1185">Reference proteome</keyword>